<dbReference type="PANTHER" id="PTHR32097:SF4">
    <property type="entry name" value="GENERAL STRESS PROTEIN 16U"/>
    <property type="match status" value="1"/>
</dbReference>
<dbReference type="Pfam" id="PF02342">
    <property type="entry name" value="TerD"/>
    <property type="match status" value="1"/>
</dbReference>
<dbReference type="Proteomes" id="UP000239290">
    <property type="component" value="Unassembled WGS sequence"/>
</dbReference>
<dbReference type="PROSITE" id="PS50234">
    <property type="entry name" value="VWFA"/>
    <property type="match status" value="1"/>
</dbReference>
<dbReference type="RefSeq" id="WP_105419005.1">
    <property type="nucleotide sequence ID" value="NZ_PUIO01000037.1"/>
</dbReference>
<protein>
    <submittedName>
        <fullName evidence="3">Stress protein</fullName>
    </submittedName>
</protein>
<proteinExistence type="inferred from homology"/>
<dbReference type="AlphaFoldDB" id="A0A2S8J2M1"/>
<accession>A0A2S8J2M1</accession>
<dbReference type="SUPFAM" id="SSF53300">
    <property type="entry name" value="vWA-like"/>
    <property type="match status" value="1"/>
</dbReference>
<dbReference type="CDD" id="cd06974">
    <property type="entry name" value="TerD_like"/>
    <property type="match status" value="1"/>
</dbReference>
<name>A0A2S8J2M1_RHOOP</name>
<feature type="domain" description="VWFA" evidence="2">
    <location>
        <begin position="242"/>
        <end position="426"/>
    </location>
</feature>
<dbReference type="InterPro" id="IPR051324">
    <property type="entry name" value="Stress/Tellurium_Resist"/>
</dbReference>
<organism evidence="3 4">
    <name type="scientific">Rhodococcus opacus</name>
    <name type="common">Nocardia opaca</name>
    <dbReference type="NCBI Taxonomy" id="37919"/>
    <lineage>
        <taxon>Bacteria</taxon>
        <taxon>Bacillati</taxon>
        <taxon>Actinomycetota</taxon>
        <taxon>Actinomycetes</taxon>
        <taxon>Mycobacteriales</taxon>
        <taxon>Nocardiaceae</taxon>
        <taxon>Rhodococcus</taxon>
    </lineage>
</organism>
<dbReference type="Gene3D" id="2.60.60.30">
    <property type="entry name" value="sav2460 like domains"/>
    <property type="match status" value="1"/>
</dbReference>
<evidence type="ECO:0000313" key="4">
    <source>
        <dbReference type="Proteomes" id="UP000239290"/>
    </source>
</evidence>
<dbReference type="InterPro" id="IPR002035">
    <property type="entry name" value="VWF_A"/>
</dbReference>
<dbReference type="PANTHER" id="PTHR32097">
    <property type="entry name" value="CAMP-BINDING PROTEIN 1-RELATED"/>
    <property type="match status" value="1"/>
</dbReference>
<dbReference type="InterPro" id="IPR003325">
    <property type="entry name" value="TerD"/>
</dbReference>
<evidence type="ECO:0000256" key="1">
    <source>
        <dbReference type="ARBA" id="ARBA00008775"/>
    </source>
</evidence>
<gene>
    <name evidence="3" type="ORF">C5613_26670</name>
</gene>
<reference evidence="4" key="1">
    <citation type="submission" date="2018-02" db="EMBL/GenBank/DDBJ databases">
        <title>Draft genome sequencing of Rhodococcus opacus KU647198.</title>
        <authorList>
            <person name="Zheng B.-X."/>
        </authorList>
    </citation>
    <scope>NUCLEOTIDE SEQUENCE [LARGE SCALE GENOMIC DNA]</scope>
    <source>
        <strain evidence="4">04-OD7</strain>
    </source>
</reference>
<sequence length="444" mass="47243">MTSLTRGANSPIDTATTTVEVTGARQGTVDLFVFQLGADLKVRTDADLVFFNNPSTPEGAVTLTGGQVTLNLDTVPTAIDTLAVAVALDENVPGSLAQVPGLSVTLTQAGGTSFAIPAEGLTIERSAVLLEVYRRNGSWKVRNRSAGWSGGLDALVTEHGVTVDETPAPTTTPAQAPEPVRRLVTAQSAVAAATSATVDGEGVRTVPGEAKLSLVKREKLNLQKREVAKVLLSKGAASPVGRVVLVMDNTGSMSKRYRSGEVKRIIERMVPVATQLDSDGNLEAYAYAQRFVKLPDVTVADADTWVNTYVHLHGRHGGIDFDAIGGTNNEIPIMEEIIGTLDKGTAVPTLVLFFTDGGFNARAQITALMRTASAFPAFWQFIGIGKSSFGVLEKLDTLTGRLVDNAGFFAVENIDKLTDTALYELLLSEYPDWLRAARKARVLS</sequence>
<dbReference type="Pfam" id="PF10138">
    <property type="entry name" value="vWA-TerF-like"/>
    <property type="match status" value="1"/>
</dbReference>
<dbReference type="InterPro" id="IPR036465">
    <property type="entry name" value="vWFA_dom_sf"/>
</dbReference>
<comment type="caution">
    <text evidence="3">The sequence shown here is derived from an EMBL/GenBank/DDBJ whole genome shotgun (WGS) entry which is preliminary data.</text>
</comment>
<dbReference type="InterPro" id="IPR019303">
    <property type="entry name" value="vWA_TerF_C"/>
</dbReference>
<comment type="similarity">
    <text evidence="1">Belongs to the CAPAB/TerDEXZ family.</text>
</comment>
<evidence type="ECO:0000259" key="2">
    <source>
        <dbReference type="PROSITE" id="PS50234"/>
    </source>
</evidence>
<evidence type="ECO:0000313" key="3">
    <source>
        <dbReference type="EMBL" id="PQP21149.1"/>
    </source>
</evidence>
<dbReference type="EMBL" id="PUIO01000037">
    <property type="protein sequence ID" value="PQP21149.1"/>
    <property type="molecule type" value="Genomic_DNA"/>
</dbReference>